<gene>
    <name evidence="5" type="primary">rplD</name>
    <name evidence="7" type="ORF">C5Y83_16435</name>
</gene>
<dbReference type="PANTHER" id="PTHR10746">
    <property type="entry name" value="50S RIBOSOMAL PROTEIN L4"/>
    <property type="match status" value="1"/>
</dbReference>
<accession>A0A2S8FI65</accession>
<dbReference type="Proteomes" id="UP000238322">
    <property type="component" value="Unassembled WGS sequence"/>
</dbReference>
<dbReference type="AlphaFoldDB" id="A0A2S8FI65"/>
<dbReference type="SUPFAM" id="SSF52166">
    <property type="entry name" value="Ribosomal protein L4"/>
    <property type="match status" value="1"/>
</dbReference>
<evidence type="ECO:0000256" key="6">
    <source>
        <dbReference type="SAM" id="MobiDB-lite"/>
    </source>
</evidence>
<dbReference type="GO" id="GO:1990904">
    <property type="term" value="C:ribonucleoprotein complex"/>
    <property type="evidence" value="ECO:0007669"/>
    <property type="project" value="UniProtKB-KW"/>
</dbReference>
<evidence type="ECO:0000256" key="5">
    <source>
        <dbReference type="HAMAP-Rule" id="MF_01328"/>
    </source>
</evidence>
<dbReference type="Pfam" id="PF00573">
    <property type="entry name" value="Ribosomal_L4"/>
    <property type="match status" value="1"/>
</dbReference>
<comment type="subunit">
    <text evidence="5">Part of the 50S ribosomal subunit.</text>
</comment>
<dbReference type="Gene3D" id="3.40.1370.10">
    <property type="match status" value="1"/>
</dbReference>
<dbReference type="InterPro" id="IPR023574">
    <property type="entry name" value="Ribosomal_uL4_dom_sf"/>
</dbReference>
<comment type="function">
    <text evidence="5">Forms part of the polypeptide exit tunnel.</text>
</comment>
<dbReference type="GO" id="GO:0006412">
    <property type="term" value="P:translation"/>
    <property type="evidence" value="ECO:0007669"/>
    <property type="project" value="UniProtKB-UniRule"/>
</dbReference>
<evidence type="ECO:0000256" key="4">
    <source>
        <dbReference type="ARBA" id="ARBA00035244"/>
    </source>
</evidence>
<sequence>MVSLPIFDKSGKEVGKYELDPAEIAPSINKQLLHDAVVMYQANLRQGTHRTKTRAEVAGSTKKMYRQKGTGNARAGSKRSGVRRGGGHIFAIRPRDYSFRLNKKALKIATRMAIASKIQSEQVMVVDDLAQSEIKTKSVAGALKALGVYGQKIGIALEKHDPVFYRSARNIEGVSVSPVAELNAYSVLRPRKLLITKAALDSLRSSGKSE</sequence>
<evidence type="ECO:0000313" key="7">
    <source>
        <dbReference type="EMBL" id="PQO31852.1"/>
    </source>
</evidence>
<protein>
    <recommendedName>
        <fullName evidence="4 5">Large ribosomal subunit protein uL4</fullName>
    </recommendedName>
</protein>
<organism evidence="7 8">
    <name type="scientific">Blastopirellula marina</name>
    <dbReference type="NCBI Taxonomy" id="124"/>
    <lineage>
        <taxon>Bacteria</taxon>
        <taxon>Pseudomonadati</taxon>
        <taxon>Planctomycetota</taxon>
        <taxon>Planctomycetia</taxon>
        <taxon>Pirellulales</taxon>
        <taxon>Pirellulaceae</taxon>
        <taxon>Blastopirellula</taxon>
    </lineage>
</organism>
<dbReference type="InterPro" id="IPR002136">
    <property type="entry name" value="Ribosomal_uL4"/>
</dbReference>
<proteinExistence type="inferred from homology"/>
<name>A0A2S8FI65_9BACT</name>
<reference evidence="7 8" key="1">
    <citation type="submission" date="2018-02" db="EMBL/GenBank/DDBJ databases">
        <title>Comparative genomes isolates from brazilian mangrove.</title>
        <authorList>
            <person name="Araujo J.E."/>
            <person name="Taketani R.G."/>
            <person name="Silva M.C.P."/>
            <person name="Loureco M.V."/>
            <person name="Andreote F.D."/>
        </authorList>
    </citation>
    <scope>NUCLEOTIDE SEQUENCE [LARGE SCALE GENOMIC DNA]</scope>
    <source>
        <strain evidence="7 8">Hex-1 MGV</strain>
    </source>
</reference>
<dbReference type="RefSeq" id="WP_105330864.1">
    <property type="nucleotide sequence ID" value="NZ_PUHY01000012.1"/>
</dbReference>
<evidence type="ECO:0000256" key="1">
    <source>
        <dbReference type="ARBA" id="ARBA00010528"/>
    </source>
</evidence>
<comment type="function">
    <text evidence="5">One of the primary rRNA binding proteins, this protein initially binds near the 5'-end of the 23S rRNA. It is important during the early stages of 50S assembly. It makes multiple contacts with different domains of the 23S rRNA in the assembled 50S subunit and ribosome.</text>
</comment>
<dbReference type="HAMAP" id="MF_01328_B">
    <property type="entry name" value="Ribosomal_uL4_B"/>
    <property type="match status" value="1"/>
</dbReference>
<dbReference type="OrthoDB" id="9803201at2"/>
<keyword evidence="5" id="KW-0699">rRNA-binding</keyword>
<feature type="region of interest" description="Disordered" evidence="6">
    <location>
        <begin position="57"/>
        <end position="85"/>
    </location>
</feature>
<dbReference type="NCBIfam" id="TIGR03953">
    <property type="entry name" value="rplD_bact"/>
    <property type="match status" value="1"/>
</dbReference>
<dbReference type="GO" id="GO:0019843">
    <property type="term" value="F:rRNA binding"/>
    <property type="evidence" value="ECO:0007669"/>
    <property type="project" value="UniProtKB-UniRule"/>
</dbReference>
<feature type="compositionally biased region" description="Basic residues" evidence="6">
    <location>
        <begin position="76"/>
        <end position="85"/>
    </location>
</feature>
<evidence type="ECO:0000256" key="2">
    <source>
        <dbReference type="ARBA" id="ARBA00022980"/>
    </source>
</evidence>
<comment type="caution">
    <text evidence="7">The sequence shown here is derived from an EMBL/GenBank/DDBJ whole genome shotgun (WGS) entry which is preliminary data.</text>
</comment>
<comment type="similarity">
    <text evidence="1 5">Belongs to the universal ribosomal protein uL4 family.</text>
</comment>
<dbReference type="InterPro" id="IPR013005">
    <property type="entry name" value="Ribosomal_uL4-like"/>
</dbReference>
<keyword evidence="2 5" id="KW-0689">Ribosomal protein</keyword>
<dbReference type="GO" id="GO:0005840">
    <property type="term" value="C:ribosome"/>
    <property type="evidence" value="ECO:0007669"/>
    <property type="project" value="UniProtKB-KW"/>
</dbReference>
<dbReference type="PANTHER" id="PTHR10746:SF6">
    <property type="entry name" value="LARGE RIBOSOMAL SUBUNIT PROTEIN UL4M"/>
    <property type="match status" value="1"/>
</dbReference>
<dbReference type="EMBL" id="PUHY01000012">
    <property type="protein sequence ID" value="PQO31852.1"/>
    <property type="molecule type" value="Genomic_DNA"/>
</dbReference>
<keyword evidence="5" id="KW-0694">RNA-binding</keyword>
<evidence type="ECO:0000256" key="3">
    <source>
        <dbReference type="ARBA" id="ARBA00023274"/>
    </source>
</evidence>
<dbReference type="GO" id="GO:0003735">
    <property type="term" value="F:structural constituent of ribosome"/>
    <property type="evidence" value="ECO:0007669"/>
    <property type="project" value="InterPro"/>
</dbReference>
<keyword evidence="3 5" id="KW-0687">Ribonucleoprotein</keyword>
<evidence type="ECO:0000313" key="8">
    <source>
        <dbReference type="Proteomes" id="UP000238322"/>
    </source>
</evidence>